<gene>
    <name evidence="2" type="ORF">CLO192961_LOCUS486581</name>
</gene>
<reference evidence="2 3" key="1">
    <citation type="submission" date="2019-06" db="EMBL/GenBank/DDBJ databases">
        <authorList>
            <person name="Broberg M."/>
        </authorList>
    </citation>
    <scope>NUCLEOTIDE SEQUENCE [LARGE SCALE GENOMIC DNA]</scope>
</reference>
<keyword evidence="1" id="KW-1133">Transmembrane helix</keyword>
<evidence type="ECO:0008006" key="4">
    <source>
        <dbReference type="Google" id="ProtNLM"/>
    </source>
</evidence>
<sequence length="79" mass="8759">MVGFGGVGGIAGSLVFREQDKMTGYKPGMYACIACAALNVLLVLLVTLEFRRQNRKADRGEKLLEAHDEDATPDFRYTY</sequence>
<dbReference type="EMBL" id="CABFNS010001060">
    <property type="protein sequence ID" value="VUC37869.1"/>
    <property type="molecule type" value="Genomic_DNA"/>
</dbReference>
<evidence type="ECO:0000313" key="2">
    <source>
        <dbReference type="EMBL" id="VUC37869.1"/>
    </source>
</evidence>
<name>A0ABY6V284_BIOOC</name>
<dbReference type="SUPFAM" id="SSF103473">
    <property type="entry name" value="MFS general substrate transporter"/>
    <property type="match status" value="1"/>
</dbReference>
<dbReference type="Proteomes" id="UP000766486">
    <property type="component" value="Unassembled WGS sequence"/>
</dbReference>
<protein>
    <recommendedName>
        <fullName evidence="4">Major facilitator superfamily (MFS) profile domain-containing protein</fullName>
    </recommendedName>
</protein>
<accession>A0ABY6V284</accession>
<keyword evidence="1" id="KW-0472">Membrane</keyword>
<proteinExistence type="predicted"/>
<organism evidence="2 3">
    <name type="scientific">Bionectria ochroleuca</name>
    <name type="common">Gliocladium roseum</name>
    <dbReference type="NCBI Taxonomy" id="29856"/>
    <lineage>
        <taxon>Eukaryota</taxon>
        <taxon>Fungi</taxon>
        <taxon>Dikarya</taxon>
        <taxon>Ascomycota</taxon>
        <taxon>Pezizomycotina</taxon>
        <taxon>Sordariomycetes</taxon>
        <taxon>Hypocreomycetidae</taxon>
        <taxon>Hypocreales</taxon>
        <taxon>Bionectriaceae</taxon>
        <taxon>Clonostachys</taxon>
    </lineage>
</organism>
<feature type="transmembrane region" description="Helical" evidence="1">
    <location>
        <begin position="28"/>
        <end position="48"/>
    </location>
</feature>
<keyword evidence="3" id="KW-1185">Reference proteome</keyword>
<dbReference type="InterPro" id="IPR036259">
    <property type="entry name" value="MFS_trans_sf"/>
</dbReference>
<evidence type="ECO:0000313" key="3">
    <source>
        <dbReference type="Proteomes" id="UP000766486"/>
    </source>
</evidence>
<evidence type="ECO:0000256" key="1">
    <source>
        <dbReference type="SAM" id="Phobius"/>
    </source>
</evidence>
<comment type="caution">
    <text evidence="2">The sequence shown here is derived from an EMBL/GenBank/DDBJ whole genome shotgun (WGS) entry which is preliminary data.</text>
</comment>
<keyword evidence="1" id="KW-0812">Transmembrane</keyword>